<keyword evidence="5 9" id="KW-0297">G-protein coupled receptor</keyword>
<feature type="domain" description="G-protein coupled receptors family 1 profile" evidence="11">
    <location>
        <begin position="77"/>
        <end position="212"/>
    </location>
</feature>
<keyword evidence="3 9" id="KW-0812">Transmembrane</keyword>
<evidence type="ECO:0000256" key="6">
    <source>
        <dbReference type="ARBA" id="ARBA00023136"/>
    </source>
</evidence>
<comment type="similarity">
    <text evidence="9">Belongs to the G-protein coupled receptor 1 family.</text>
</comment>
<dbReference type="AlphaFoldDB" id="A0ABD6EII9"/>
<keyword evidence="13" id="KW-1185">Reference proteome</keyword>
<dbReference type="SUPFAM" id="SSF81321">
    <property type="entry name" value="Family A G protein-coupled receptor-like"/>
    <property type="match status" value="1"/>
</dbReference>
<dbReference type="Proteomes" id="UP001608902">
    <property type="component" value="Unassembled WGS sequence"/>
</dbReference>
<evidence type="ECO:0000256" key="2">
    <source>
        <dbReference type="ARBA" id="ARBA00022475"/>
    </source>
</evidence>
<keyword evidence="7 9" id="KW-0675">Receptor</keyword>
<dbReference type="CDD" id="cd00637">
    <property type="entry name" value="7tm_classA_rhodopsin-like"/>
    <property type="match status" value="1"/>
</dbReference>
<keyword evidence="8 9" id="KW-0807">Transducer</keyword>
<keyword evidence="4 10" id="KW-1133">Transmembrane helix</keyword>
<name>A0ABD6EII9_9BILA</name>
<dbReference type="PANTHER" id="PTHR24229:SF53">
    <property type="entry name" value="NEUROPEPTIDE RECEPTOR 18"/>
    <property type="match status" value="1"/>
</dbReference>
<evidence type="ECO:0000313" key="13">
    <source>
        <dbReference type="Proteomes" id="UP001608902"/>
    </source>
</evidence>
<proteinExistence type="inferred from homology"/>
<feature type="transmembrane region" description="Helical" evidence="10">
    <location>
        <begin position="100"/>
        <end position="120"/>
    </location>
</feature>
<gene>
    <name evidence="12" type="ORF">AB6A40_006493</name>
</gene>
<sequence length="212" mass="23539">MIAFAVEDENYSDSNSNLTGASSADHYYVEGSPSEFDPIDPSKVTVNYILPLSNHENKGLMAIASLYAFLFMLGTCGNSAILAVVHHVKSTSKQARHNTTLTYICILSVVDFISMLPLPMTIVDQILGFWMFGTFACKVFRLFEHIGKVFSTFILVCFSIHRYCAVCHPLKVIFALRTLKSSSSEITLVFPAFSVFDVDPLAFFGRYSPSES</sequence>
<evidence type="ECO:0000256" key="4">
    <source>
        <dbReference type="ARBA" id="ARBA00022989"/>
    </source>
</evidence>
<evidence type="ECO:0000259" key="11">
    <source>
        <dbReference type="PROSITE" id="PS50262"/>
    </source>
</evidence>
<evidence type="ECO:0000256" key="5">
    <source>
        <dbReference type="ARBA" id="ARBA00023040"/>
    </source>
</evidence>
<dbReference type="PANTHER" id="PTHR24229">
    <property type="entry name" value="NEUROPEPTIDES RECEPTOR"/>
    <property type="match status" value="1"/>
</dbReference>
<dbReference type="PRINTS" id="PR00237">
    <property type="entry name" value="GPCRRHODOPSN"/>
</dbReference>
<evidence type="ECO:0000313" key="12">
    <source>
        <dbReference type="EMBL" id="MFH4979784.1"/>
    </source>
</evidence>
<dbReference type="EMBL" id="JBGFUD010004624">
    <property type="protein sequence ID" value="MFH4979784.1"/>
    <property type="molecule type" value="Genomic_DNA"/>
</dbReference>
<organism evidence="12 13">
    <name type="scientific">Gnathostoma spinigerum</name>
    <dbReference type="NCBI Taxonomy" id="75299"/>
    <lineage>
        <taxon>Eukaryota</taxon>
        <taxon>Metazoa</taxon>
        <taxon>Ecdysozoa</taxon>
        <taxon>Nematoda</taxon>
        <taxon>Chromadorea</taxon>
        <taxon>Rhabditida</taxon>
        <taxon>Spirurina</taxon>
        <taxon>Gnathostomatomorpha</taxon>
        <taxon>Gnathostomatoidea</taxon>
        <taxon>Gnathostomatidae</taxon>
        <taxon>Gnathostoma</taxon>
    </lineage>
</organism>
<dbReference type="GO" id="GO:0005886">
    <property type="term" value="C:plasma membrane"/>
    <property type="evidence" value="ECO:0007669"/>
    <property type="project" value="UniProtKB-SubCell"/>
</dbReference>
<dbReference type="PROSITE" id="PS00237">
    <property type="entry name" value="G_PROTEIN_RECEP_F1_1"/>
    <property type="match status" value="1"/>
</dbReference>
<comment type="subcellular location">
    <subcellularLocation>
        <location evidence="1">Cell membrane</location>
        <topology evidence="1">Multi-pass membrane protein</topology>
    </subcellularLocation>
</comment>
<dbReference type="InterPro" id="IPR017452">
    <property type="entry name" value="GPCR_Rhodpsn_7TM"/>
</dbReference>
<reference evidence="12 13" key="1">
    <citation type="submission" date="2024-08" db="EMBL/GenBank/DDBJ databases">
        <title>Gnathostoma spinigerum genome.</title>
        <authorList>
            <person name="Gonzalez-Bertolin B."/>
            <person name="Monzon S."/>
            <person name="Zaballos A."/>
            <person name="Jimenez P."/>
            <person name="Dekumyoy P."/>
            <person name="Varona S."/>
            <person name="Cuesta I."/>
            <person name="Sumanam S."/>
            <person name="Adisakwattana P."/>
            <person name="Gasser R.B."/>
            <person name="Hernandez-Gonzalez A."/>
            <person name="Young N.D."/>
            <person name="Perteguer M.J."/>
        </authorList>
    </citation>
    <scope>NUCLEOTIDE SEQUENCE [LARGE SCALE GENOMIC DNA]</scope>
    <source>
        <strain evidence="12">AL3</strain>
        <tissue evidence="12">Liver</tissue>
    </source>
</reference>
<dbReference type="Pfam" id="PF00001">
    <property type="entry name" value="7tm_1"/>
    <property type="match status" value="1"/>
</dbReference>
<dbReference type="Gene3D" id="1.20.1070.10">
    <property type="entry name" value="Rhodopsin 7-helix transmembrane proteins"/>
    <property type="match status" value="1"/>
</dbReference>
<keyword evidence="2" id="KW-1003">Cell membrane</keyword>
<protein>
    <recommendedName>
        <fullName evidence="11">G-protein coupled receptors family 1 profile domain-containing protein</fullName>
    </recommendedName>
</protein>
<evidence type="ECO:0000256" key="10">
    <source>
        <dbReference type="SAM" id="Phobius"/>
    </source>
</evidence>
<dbReference type="GO" id="GO:0004930">
    <property type="term" value="F:G protein-coupled receptor activity"/>
    <property type="evidence" value="ECO:0007669"/>
    <property type="project" value="UniProtKB-KW"/>
</dbReference>
<dbReference type="InterPro" id="IPR000276">
    <property type="entry name" value="GPCR_Rhodpsn"/>
</dbReference>
<dbReference type="PROSITE" id="PS50262">
    <property type="entry name" value="G_PROTEIN_RECEP_F1_2"/>
    <property type="match status" value="1"/>
</dbReference>
<evidence type="ECO:0000256" key="1">
    <source>
        <dbReference type="ARBA" id="ARBA00004651"/>
    </source>
</evidence>
<accession>A0ABD6EII9</accession>
<comment type="caution">
    <text evidence="12">The sequence shown here is derived from an EMBL/GenBank/DDBJ whole genome shotgun (WGS) entry which is preliminary data.</text>
</comment>
<evidence type="ECO:0000256" key="3">
    <source>
        <dbReference type="ARBA" id="ARBA00022692"/>
    </source>
</evidence>
<evidence type="ECO:0000256" key="8">
    <source>
        <dbReference type="ARBA" id="ARBA00023224"/>
    </source>
</evidence>
<evidence type="ECO:0000256" key="9">
    <source>
        <dbReference type="RuleBase" id="RU000688"/>
    </source>
</evidence>
<evidence type="ECO:0000256" key="7">
    <source>
        <dbReference type="ARBA" id="ARBA00023170"/>
    </source>
</evidence>
<feature type="transmembrane region" description="Helical" evidence="10">
    <location>
        <begin position="60"/>
        <end position="88"/>
    </location>
</feature>
<keyword evidence="6 10" id="KW-0472">Membrane</keyword>